<comment type="caution">
    <text evidence="5">The sequence shown here is derived from an EMBL/GenBank/DDBJ whole genome shotgun (WGS) entry which is preliminary data.</text>
</comment>
<reference evidence="5 6" key="1">
    <citation type="submission" date="2014-04" db="EMBL/GenBank/DDBJ databases">
        <authorList>
            <person name="Sibley D."/>
            <person name="Venepally P."/>
            <person name="Karamycheva S."/>
            <person name="Hadjithomas M."/>
            <person name="Khan A."/>
            <person name="Brunk B."/>
            <person name="Roos D."/>
            <person name="Caler E."/>
            <person name="Lorenzi H."/>
        </authorList>
    </citation>
    <scope>NUCLEOTIDE SEQUENCE [LARGE SCALE GENOMIC DNA]</scope>
    <source>
        <strain evidence="5 6">MAS</strain>
    </source>
</reference>
<feature type="compositionally biased region" description="Basic and acidic residues" evidence="3">
    <location>
        <begin position="254"/>
        <end position="263"/>
    </location>
</feature>
<dbReference type="InterPro" id="IPR008978">
    <property type="entry name" value="HSP20-like_chaperone"/>
</dbReference>
<dbReference type="Gene3D" id="2.60.40.790">
    <property type="match status" value="1"/>
</dbReference>
<dbReference type="PANTHER" id="PTHR12356">
    <property type="entry name" value="NUCLEAR MOVEMENT PROTEIN NUDC"/>
    <property type="match status" value="1"/>
</dbReference>
<accession>A0A086QLT9</accession>
<feature type="compositionally biased region" description="Acidic residues" evidence="3">
    <location>
        <begin position="55"/>
        <end position="79"/>
    </location>
</feature>
<feature type="compositionally biased region" description="Low complexity" evidence="3">
    <location>
        <begin position="111"/>
        <end position="127"/>
    </location>
</feature>
<gene>
    <name evidence="5" type="ORF">TGMAS_257310</name>
</gene>
<feature type="region of interest" description="Disordered" evidence="3">
    <location>
        <begin position="227"/>
        <end position="277"/>
    </location>
</feature>
<dbReference type="GO" id="GO:0005737">
    <property type="term" value="C:cytoplasm"/>
    <property type="evidence" value="ECO:0007669"/>
    <property type="project" value="UniProtKB-SubCell"/>
</dbReference>
<dbReference type="AlphaFoldDB" id="A0A086QLT9"/>
<evidence type="ECO:0000256" key="1">
    <source>
        <dbReference type="ARBA" id="ARBA00004496"/>
    </source>
</evidence>
<protein>
    <submittedName>
        <fullName evidence="5">Putative nuclear movement domain protein</fullName>
    </submittedName>
</protein>
<proteinExistence type="predicted"/>
<name>A0A086QLT9_TOXGO</name>
<feature type="region of interest" description="Disordered" evidence="3">
    <location>
        <begin position="1"/>
        <end position="25"/>
    </location>
</feature>
<dbReference type="PANTHER" id="PTHR12356:SF3">
    <property type="entry name" value="NUCLEAR MIGRATION PROTEIN NUDC"/>
    <property type="match status" value="1"/>
</dbReference>
<dbReference type="InterPro" id="IPR037898">
    <property type="entry name" value="NudC_fam"/>
</dbReference>
<sequence>MVDYSKWERLQVSSSDEEEVGGKPRVRRFEEKQRVTVGPEGVFIEGKEDSKVEELGDAEDAWTEEMDAGDGDTAAEEAFEDAHEWPRCGFLPSASFASPSGEEPQRKGLGSRAPPSASSSASAVSSPQQKREDEALLIRNGGVVEGRYWWSQTQHEVTVDVRLPEGVRAKEVKVDIHEDGLTCQCRGAPVLQGAFPHKVEADEELWFWELLEKKVNWRRLAQLAKDVNGQSEERTPATDGTGAGADACPTPESRAADQTEKEAQNLTETEGEAAEEGQEEVAVFLEINLRKKPEVAGTYVWWNCVVKGDPFVNVEKLPGRAAKAATTKNFKTAWEKAHQMFLEKLKSEPREPMEV</sequence>
<dbReference type="Proteomes" id="UP000028821">
    <property type="component" value="Unassembled WGS sequence"/>
</dbReference>
<evidence type="ECO:0000259" key="4">
    <source>
        <dbReference type="PROSITE" id="PS51203"/>
    </source>
</evidence>
<dbReference type="GO" id="GO:0051082">
    <property type="term" value="F:unfolded protein binding"/>
    <property type="evidence" value="ECO:0007669"/>
    <property type="project" value="TreeGrafter"/>
</dbReference>
<dbReference type="CDD" id="cd06467">
    <property type="entry name" value="p23_NUDC_like"/>
    <property type="match status" value="1"/>
</dbReference>
<dbReference type="OrthoDB" id="416217at2759"/>
<evidence type="ECO:0000256" key="2">
    <source>
        <dbReference type="ARBA" id="ARBA00022490"/>
    </source>
</evidence>
<dbReference type="InterPro" id="IPR007052">
    <property type="entry name" value="CS_dom"/>
</dbReference>
<feature type="domain" description="CS" evidence="4">
    <location>
        <begin position="143"/>
        <end position="306"/>
    </location>
</feature>
<dbReference type="GO" id="GO:0006457">
    <property type="term" value="P:protein folding"/>
    <property type="evidence" value="ECO:0007669"/>
    <property type="project" value="TreeGrafter"/>
</dbReference>
<comment type="subcellular location">
    <subcellularLocation>
        <location evidence="1">Cytoplasm</location>
    </subcellularLocation>
</comment>
<dbReference type="VEuPathDB" id="ToxoDB:TGMAS_257310"/>
<evidence type="ECO:0000256" key="3">
    <source>
        <dbReference type="SAM" id="MobiDB-lite"/>
    </source>
</evidence>
<dbReference type="Pfam" id="PF04969">
    <property type="entry name" value="CS"/>
    <property type="match status" value="1"/>
</dbReference>
<dbReference type="PROSITE" id="PS51203">
    <property type="entry name" value="CS"/>
    <property type="match status" value="1"/>
</dbReference>
<dbReference type="SUPFAM" id="SSF49764">
    <property type="entry name" value="HSP20-like chaperones"/>
    <property type="match status" value="1"/>
</dbReference>
<feature type="region of interest" description="Disordered" evidence="3">
    <location>
        <begin position="40"/>
        <end position="133"/>
    </location>
</feature>
<organism evidence="5 6">
    <name type="scientific">Toxoplasma gondii MAS</name>
    <dbReference type="NCBI Taxonomy" id="943118"/>
    <lineage>
        <taxon>Eukaryota</taxon>
        <taxon>Sar</taxon>
        <taxon>Alveolata</taxon>
        <taxon>Apicomplexa</taxon>
        <taxon>Conoidasida</taxon>
        <taxon>Coccidia</taxon>
        <taxon>Eucoccidiorida</taxon>
        <taxon>Eimeriorina</taxon>
        <taxon>Sarcocystidae</taxon>
        <taxon>Toxoplasma</taxon>
    </lineage>
</organism>
<evidence type="ECO:0000313" key="6">
    <source>
        <dbReference type="Proteomes" id="UP000028821"/>
    </source>
</evidence>
<dbReference type="EMBL" id="AEXC02001384">
    <property type="protein sequence ID" value="KFH13571.1"/>
    <property type="molecule type" value="Genomic_DNA"/>
</dbReference>
<keyword evidence="2" id="KW-0963">Cytoplasm</keyword>
<feature type="compositionally biased region" description="Basic and acidic residues" evidence="3">
    <location>
        <begin position="45"/>
        <end position="54"/>
    </location>
</feature>
<feature type="compositionally biased region" description="Low complexity" evidence="3">
    <location>
        <begin position="237"/>
        <end position="251"/>
    </location>
</feature>
<evidence type="ECO:0000313" key="5">
    <source>
        <dbReference type="EMBL" id="KFH13571.1"/>
    </source>
</evidence>